<feature type="transmembrane region" description="Helical" evidence="10">
    <location>
        <begin position="51"/>
        <end position="71"/>
    </location>
</feature>
<accession>A0A087SII7</accession>
<evidence type="ECO:0000256" key="4">
    <source>
        <dbReference type="ARBA" id="ARBA00022692"/>
    </source>
</evidence>
<feature type="transmembrane region" description="Helical" evidence="10">
    <location>
        <begin position="83"/>
        <end position="108"/>
    </location>
</feature>
<evidence type="ECO:0000256" key="9">
    <source>
        <dbReference type="SAM" id="MobiDB-lite"/>
    </source>
</evidence>
<dbReference type="Proteomes" id="UP000279271">
    <property type="component" value="Unassembled WGS sequence"/>
</dbReference>
<proteinExistence type="inferred from homology"/>
<dbReference type="InterPro" id="IPR002524">
    <property type="entry name" value="Cation_efflux"/>
</dbReference>
<dbReference type="EMBL" id="KL662119">
    <property type="protein sequence ID" value="KFM25541.1"/>
    <property type="molecule type" value="Genomic_DNA"/>
</dbReference>
<dbReference type="STRING" id="3075.A0A087SII7"/>
<dbReference type="SUPFAM" id="SSF161111">
    <property type="entry name" value="Cation efflux protein transmembrane domain-like"/>
    <property type="match status" value="1"/>
</dbReference>
<keyword evidence="5" id="KW-0864">Zinc transport</keyword>
<keyword evidence="7" id="KW-0406">Ion transport</keyword>
<keyword evidence="4 10" id="KW-0812">Transmembrane</keyword>
<dbReference type="PANTHER" id="PTHR11562">
    <property type="entry name" value="CATION EFFLUX PROTEIN/ ZINC TRANSPORTER"/>
    <property type="match status" value="1"/>
</dbReference>
<feature type="region of interest" description="Disordered" evidence="9">
    <location>
        <begin position="146"/>
        <end position="200"/>
    </location>
</feature>
<reference evidence="16" key="2">
    <citation type="journal article" date="2018" name="Algal Res.">
        <title>Characterization of plant carbon substrate utilization by Auxenochlorella protothecoides.</title>
        <authorList>
            <person name="Vogler B.W."/>
            <person name="Starkenburg S.R."/>
            <person name="Sudasinghe N."/>
            <person name="Schambach J.Y."/>
            <person name="Rollin J.A."/>
            <person name="Pattathil S."/>
            <person name="Barry A.N."/>
        </authorList>
    </citation>
    <scope>NUCLEOTIDE SEQUENCE [LARGE SCALE GENOMIC DNA]</scope>
    <source>
        <strain evidence="16">UTEX 25</strain>
    </source>
</reference>
<feature type="compositionally biased region" description="Basic and acidic residues" evidence="9">
    <location>
        <begin position="147"/>
        <end position="187"/>
    </location>
</feature>
<dbReference type="OrthoDB" id="9944568at2759"/>
<dbReference type="Proteomes" id="UP000028924">
    <property type="component" value="Unassembled WGS sequence"/>
</dbReference>
<dbReference type="NCBIfam" id="TIGR01297">
    <property type="entry name" value="CDF"/>
    <property type="match status" value="1"/>
</dbReference>
<comment type="subcellular location">
    <subcellularLocation>
        <location evidence="1">Membrane</location>
        <topology evidence="1">Multi-pass membrane protein</topology>
    </subcellularLocation>
</comment>
<name>A0A087SII7_AUXPR</name>
<dbReference type="InterPro" id="IPR058533">
    <property type="entry name" value="Cation_efflux_TM"/>
</dbReference>
<dbReference type="Gene3D" id="1.20.1510.10">
    <property type="entry name" value="Cation efflux protein transmembrane domain"/>
    <property type="match status" value="1"/>
</dbReference>
<evidence type="ECO:0000313" key="15">
    <source>
        <dbReference type="Proteomes" id="UP000028924"/>
    </source>
</evidence>
<evidence type="ECO:0000256" key="10">
    <source>
        <dbReference type="SAM" id="Phobius"/>
    </source>
</evidence>
<keyword evidence="3" id="KW-0813">Transport</keyword>
<dbReference type="KEGG" id="apro:F751_0568"/>
<reference evidence="14" key="4">
    <citation type="submission" date="2018-11" db="EMBL/GenBank/DDBJ databases">
        <title>Characterization of plant carbon substrate utilization by Auxenochlorella protothecoides.</title>
        <authorList>
            <person name="Vogler B.W."/>
            <person name="Starkenburg S.R."/>
            <person name="Sudasinghe N."/>
            <person name="Schambach J.Y."/>
            <person name="Rollin J.A."/>
            <person name="Pattathil S."/>
            <person name="Barry A.N."/>
        </authorList>
    </citation>
    <scope>NUCLEOTIDE SEQUENCE [LARGE SCALE GENOMIC DNA]</scope>
    <source>
        <strain evidence="14">UTEX 25</strain>
    </source>
</reference>
<keyword evidence="6 10" id="KW-1133">Transmembrane helix</keyword>
<evidence type="ECO:0000256" key="5">
    <source>
        <dbReference type="ARBA" id="ARBA00022906"/>
    </source>
</evidence>
<dbReference type="Pfam" id="PF16916">
    <property type="entry name" value="ZT_dimer"/>
    <property type="match status" value="1"/>
</dbReference>
<dbReference type="GO" id="GO:0005886">
    <property type="term" value="C:plasma membrane"/>
    <property type="evidence" value="ECO:0007669"/>
    <property type="project" value="TreeGrafter"/>
</dbReference>
<dbReference type="InterPro" id="IPR050681">
    <property type="entry name" value="CDF/SLC30A"/>
</dbReference>
<feature type="domain" description="Cation efflux protein cytoplasmic" evidence="12">
    <location>
        <begin position="308"/>
        <end position="379"/>
    </location>
</feature>
<evidence type="ECO:0000256" key="1">
    <source>
        <dbReference type="ARBA" id="ARBA00004141"/>
    </source>
</evidence>
<protein>
    <submittedName>
        <fullName evidence="13">Metal tolerance protein 1</fullName>
    </submittedName>
</protein>
<dbReference type="GeneID" id="23611959"/>
<evidence type="ECO:0000256" key="8">
    <source>
        <dbReference type="ARBA" id="ARBA00023136"/>
    </source>
</evidence>
<sequence>MTGSRPPEPHDPQTQRKLLIALVIAFLFMIVEVVGGIYAHSLAIITDAAHLLSDVSGFGVSALAAVWAARMSHSHFSYGYHRVEVLGALASILTVWLVTGILLVEAIQRILVPEPVNGKVMFALAVTGVAVNLGLLFVLGIHHGHDHGHGDEDGHGHEDDHGHDHGHNHGHDHAHNHGHNHGRDHAHNHGHKHAHGHAHTHTPAIGLEDLEACHDPDGASAPLLPHGKAKGLDKGHNINMMGAVVHVIGDLVQSIGVAVAGLLIWIHQDDPRWALADPICTFLFAALVLWTTKRVLRDIADVLMERVPRGLNIADIEDDITAIEGVAGVGDLHVWSLTPGIPLLCAHVATQPGAEGEEVLSRVTAYVRRLGIQHSTLQIVGPEEADKPHVHHQH</sequence>
<evidence type="ECO:0000313" key="14">
    <source>
        <dbReference type="EMBL" id="RMZ54656.1"/>
    </source>
</evidence>
<dbReference type="PANTHER" id="PTHR11562:SF17">
    <property type="entry name" value="RE54080P-RELATED"/>
    <property type="match status" value="1"/>
</dbReference>
<reference evidence="14" key="3">
    <citation type="submission" date="2018-10" db="EMBL/GenBank/DDBJ databases">
        <authorList>
            <person name="Hovde B."/>
            <person name="Zhang X."/>
        </authorList>
    </citation>
    <scope>NUCLEOTIDE SEQUENCE [LARGE SCALE GENOMIC DNA]</scope>
    <source>
        <strain evidence="14">UTEX 25</strain>
    </source>
</reference>
<feature type="compositionally biased region" description="Basic residues" evidence="9">
    <location>
        <begin position="188"/>
        <end position="200"/>
    </location>
</feature>
<evidence type="ECO:0000256" key="7">
    <source>
        <dbReference type="ARBA" id="ARBA00023065"/>
    </source>
</evidence>
<comment type="similarity">
    <text evidence="2">Belongs to the cation diffusion facilitator (CDF) transporter (TC 2.A.4) family. SLC30A subfamily.</text>
</comment>
<dbReference type="InterPro" id="IPR027469">
    <property type="entry name" value="Cation_efflux_TMD_sf"/>
</dbReference>
<feature type="transmembrane region" description="Helical" evidence="10">
    <location>
        <begin position="243"/>
        <end position="266"/>
    </location>
</feature>
<dbReference type="GO" id="GO:0005385">
    <property type="term" value="F:zinc ion transmembrane transporter activity"/>
    <property type="evidence" value="ECO:0007669"/>
    <property type="project" value="TreeGrafter"/>
</dbReference>
<evidence type="ECO:0000259" key="11">
    <source>
        <dbReference type="Pfam" id="PF01545"/>
    </source>
</evidence>
<feature type="transmembrane region" description="Helical" evidence="10">
    <location>
        <begin position="272"/>
        <end position="290"/>
    </location>
</feature>
<reference evidence="13 15" key="1">
    <citation type="journal article" date="2014" name="BMC Genomics">
        <title>Oil accumulation mechanisms of the oleaginous microalga Chlorella protothecoides revealed through its genome, transcriptomes, and proteomes.</title>
        <authorList>
            <person name="Gao C."/>
            <person name="Wang Y."/>
            <person name="Shen Y."/>
            <person name="Yan D."/>
            <person name="He X."/>
            <person name="Dai J."/>
            <person name="Wu Q."/>
        </authorList>
    </citation>
    <scope>NUCLEOTIDE SEQUENCE [LARGE SCALE GENOMIC DNA]</scope>
    <source>
        <strain evidence="13 15">0710</strain>
    </source>
</reference>
<keyword evidence="15" id="KW-1185">Reference proteome</keyword>
<evidence type="ECO:0000313" key="16">
    <source>
        <dbReference type="Proteomes" id="UP000279271"/>
    </source>
</evidence>
<dbReference type="InterPro" id="IPR027470">
    <property type="entry name" value="Cation_efflux_CTD"/>
</dbReference>
<feature type="transmembrane region" description="Helical" evidence="10">
    <location>
        <begin position="18"/>
        <end position="39"/>
    </location>
</feature>
<dbReference type="eggNOG" id="KOG1482">
    <property type="taxonomic scope" value="Eukaryota"/>
</dbReference>
<dbReference type="AlphaFoldDB" id="A0A087SII7"/>
<evidence type="ECO:0000256" key="3">
    <source>
        <dbReference type="ARBA" id="ARBA00022448"/>
    </source>
</evidence>
<keyword evidence="5" id="KW-0862">Zinc</keyword>
<dbReference type="RefSeq" id="XP_011398437.1">
    <property type="nucleotide sequence ID" value="XM_011400135.1"/>
</dbReference>
<evidence type="ECO:0000313" key="13">
    <source>
        <dbReference type="EMBL" id="KFM25541.1"/>
    </source>
</evidence>
<evidence type="ECO:0000256" key="6">
    <source>
        <dbReference type="ARBA" id="ARBA00022989"/>
    </source>
</evidence>
<feature type="domain" description="Cation efflux protein transmembrane" evidence="11">
    <location>
        <begin position="18"/>
        <end position="304"/>
    </location>
</feature>
<evidence type="ECO:0000256" key="2">
    <source>
        <dbReference type="ARBA" id="ARBA00008873"/>
    </source>
</evidence>
<dbReference type="Pfam" id="PF01545">
    <property type="entry name" value="Cation_efflux"/>
    <property type="match status" value="1"/>
</dbReference>
<feature type="transmembrane region" description="Helical" evidence="10">
    <location>
        <begin position="120"/>
        <end position="141"/>
    </location>
</feature>
<keyword evidence="8 10" id="KW-0472">Membrane</keyword>
<dbReference type="EMBL" id="QOKY01000173">
    <property type="protein sequence ID" value="RMZ54656.1"/>
    <property type="molecule type" value="Genomic_DNA"/>
</dbReference>
<evidence type="ECO:0000259" key="12">
    <source>
        <dbReference type="Pfam" id="PF16916"/>
    </source>
</evidence>
<organism evidence="13 15">
    <name type="scientific">Auxenochlorella protothecoides</name>
    <name type="common">Green microalga</name>
    <name type="synonym">Chlorella protothecoides</name>
    <dbReference type="NCBI Taxonomy" id="3075"/>
    <lineage>
        <taxon>Eukaryota</taxon>
        <taxon>Viridiplantae</taxon>
        <taxon>Chlorophyta</taxon>
        <taxon>core chlorophytes</taxon>
        <taxon>Trebouxiophyceae</taxon>
        <taxon>Chlorellales</taxon>
        <taxon>Chlorellaceae</taxon>
        <taxon>Auxenochlorella</taxon>
    </lineage>
</organism>
<gene>
    <name evidence="14" type="ORF">APUTEX25_003034</name>
    <name evidence="13" type="ORF">F751_0568</name>
</gene>